<reference evidence="6 7" key="2">
    <citation type="submission" date="2021-10" db="EMBL/GenBank/DDBJ databases">
        <authorList>
            <person name="Piombo E."/>
        </authorList>
    </citation>
    <scope>NUCLEOTIDE SEQUENCE [LARGE SCALE GENOMIC DNA]</scope>
</reference>
<dbReference type="InterPro" id="IPR020843">
    <property type="entry name" value="ER"/>
</dbReference>
<name>A0A9N9UL11_9HYPO</name>
<dbReference type="SUPFAM" id="SSF51735">
    <property type="entry name" value="NAD(P)-binding Rossmann-fold domains"/>
    <property type="match status" value="1"/>
</dbReference>
<dbReference type="Proteomes" id="UP000754883">
    <property type="component" value="Unassembled WGS sequence"/>
</dbReference>
<dbReference type="InterPro" id="IPR011032">
    <property type="entry name" value="GroES-like_sf"/>
</dbReference>
<protein>
    <recommendedName>
        <fullName evidence="3">Dehydrogenase FUB6</fullName>
    </recommendedName>
    <alternativeName>
        <fullName evidence="4">Fusaric acid biosynthesis protein 6</fullName>
    </alternativeName>
</protein>
<gene>
    <name evidence="6" type="ORF">CBYS24578_00013440</name>
</gene>
<reference evidence="7" key="1">
    <citation type="submission" date="2019-06" db="EMBL/GenBank/DDBJ databases">
        <authorList>
            <person name="Broberg M."/>
        </authorList>
    </citation>
    <scope>NUCLEOTIDE SEQUENCE [LARGE SCALE GENOMIC DNA]</scope>
</reference>
<dbReference type="SUPFAM" id="SSF50129">
    <property type="entry name" value="GroES-like"/>
    <property type="match status" value="1"/>
</dbReference>
<dbReference type="Gene3D" id="3.40.50.720">
    <property type="entry name" value="NAD(P)-binding Rossmann-like Domain"/>
    <property type="match status" value="1"/>
</dbReference>
<dbReference type="InterPro" id="IPR013149">
    <property type="entry name" value="ADH-like_C"/>
</dbReference>
<dbReference type="FunFam" id="3.40.50.720:FF:000121">
    <property type="entry name" value="Prostaglandin reductase 2"/>
    <property type="match status" value="1"/>
</dbReference>
<dbReference type="GO" id="GO:0016628">
    <property type="term" value="F:oxidoreductase activity, acting on the CH-CH group of donors, NAD or NADP as acceptor"/>
    <property type="evidence" value="ECO:0007669"/>
    <property type="project" value="InterPro"/>
</dbReference>
<evidence type="ECO:0000256" key="3">
    <source>
        <dbReference type="ARBA" id="ARBA00069006"/>
    </source>
</evidence>
<dbReference type="Pfam" id="PF16884">
    <property type="entry name" value="ADH_N_2"/>
    <property type="match status" value="1"/>
</dbReference>
<proteinExistence type="predicted"/>
<dbReference type="PANTHER" id="PTHR43205">
    <property type="entry name" value="PROSTAGLANDIN REDUCTASE"/>
    <property type="match status" value="1"/>
</dbReference>
<dbReference type="InterPro" id="IPR045010">
    <property type="entry name" value="MDR_fam"/>
</dbReference>
<organism evidence="6 7">
    <name type="scientific">Clonostachys byssicola</name>
    <dbReference type="NCBI Taxonomy" id="160290"/>
    <lineage>
        <taxon>Eukaryota</taxon>
        <taxon>Fungi</taxon>
        <taxon>Dikarya</taxon>
        <taxon>Ascomycota</taxon>
        <taxon>Pezizomycotina</taxon>
        <taxon>Sordariomycetes</taxon>
        <taxon>Hypocreomycetidae</taxon>
        <taxon>Hypocreales</taxon>
        <taxon>Bionectriaceae</taxon>
        <taxon>Clonostachys</taxon>
    </lineage>
</organism>
<evidence type="ECO:0000256" key="4">
    <source>
        <dbReference type="ARBA" id="ARBA00083301"/>
    </source>
</evidence>
<dbReference type="InterPro" id="IPR036291">
    <property type="entry name" value="NAD(P)-bd_dom_sf"/>
</dbReference>
<evidence type="ECO:0000256" key="2">
    <source>
        <dbReference type="ARBA" id="ARBA00023002"/>
    </source>
</evidence>
<keyword evidence="7" id="KW-1185">Reference proteome</keyword>
<dbReference type="EMBL" id="CABFNO020001527">
    <property type="protein sequence ID" value="CAG9994446.1"/>
    <property type="molecule type" value="Genomic_DNA"/>
</dbReference>
<evidence type="ECO:0000313" key="6">
    <source>
        <dbReference type="EMBL" id="CAG9994446.1"/>
    </source>
</evidence>
<dbReference type="Pfam" id="PF00107">
    <property type="entry name" value="ADH_zinc_N"/>
    <property type="match status" value="1"/>
</dbReference>
<evidence type="ECO:0000313" key="7">
    <source>
        <dbReference type="Proteomes" id="UP000754883"/>
    </source>
</evidence>
<dbReference type="AlphaFoldDB" id="A0A9N9UL11"/>
<dbReference type="InterPro" id="IPR041694">
    <property type="entry name" value="ADH_N_2"/>
</dbReference>
<dbReference type="CDD" id="cd05288">
    <property type="entry name" value="PGDH"/>
    <property type="match status" value="1"/>
</dbReference>
<accession>A0A9N9UL11</accession>
<dbReference type="SMART" id="SM00829">
    <property type="entry name" value="PKS_ER"/>
    <property type="match status" value="1"/>
</dbReference>
<dbReference type="Gene3D" id="3.90.180.10">
    <property type="entry name" value="Medium-chain alcohol dehydrogenases, catalytic domain"/>
    <property type="match status" value="1"/>
</dbReference>
<comment type="pathway">
    <text evidence="1">Mycotoxin biosynthesis.</text>
</comment>
<dbReference type="OrthoDB" id="809632at2759"/>
<evidence type="ECO:0000259" key="5">
    <source>
        <dbReference type="SMART" id="SM00829"/>
    </source>
</evidence>
<keyword evidence="2" id="KW-0560">Oxidoreductase</keyword>
<dbReference type="PANTHER" id="PTHR43205:SF19">
    <property type="entry name" value="ENOYL REDUCTASE (ER) DOMAIN-CONTAINING PROTEIN"/>
    <property type="match status" value="1"/>
</dbReference>
<feature type="domain" description="Enoyl reductase (ER)" evidence="5">
    <location>
        <begin position="24"/>
        <end position="317"/>
    </location>
</feature>
<sequence>MATPLTTRQWSLAAYPSGTPTLSGPEPTFKLETVELPQLQDGQVLVKIQYISNDAGLRTYIGCSVDNDRMYVPPVPLGEPMRAGMIGEVLESKSPKFKVGDIVHETHRAPWAEKVVINDSDIQALAPLPGGLSNIHYMGAFGGTGLTAYVGLLHIAQAKKEHTIVVSAAAGATGSMVIQIAAKILGAKRVVGIAGGAEKCSWVVEHLGAHACVDYKSPTFKEDLKAATPDEVDIFYDNVGGAVLDETLARMKRHSLVAVCGAVSGYNSSEPMTLRNWFEVVSQRITLKGFFLFDYLDQIPAAMEQLVAAAVDGRINLNIEEVPATIEGVPQVWIDMYTGSAKGKVITKLEG</sequence>
<evidence type="ECO:0000256" key="1">
    <source>
        <dbReference type="ARBA" id="ARBA00004685"/>
    </source>
</evidence>
<comment type="caution">
    <text evidence="6">The sequence shown here is derived from an EMBL/GenBank/DDBJ whole genome shotgun (WGS) entry which is preliminary data.</text>
</comment>